<proteinExistence type="predicted"/>
<reference evidence="1 2" key="1">
    <citation type="submission" date="2015-01" db="EMBL/GenBank/DDBJ databases">
        <title>Characterization of Swiss Staphylococcus aureus strains involved in food poisoning.</title>
        <authorList>
            <person name="Crovadore J."/>
            <person name="Chablais R."/>
            <person name="Tonacini J."/>
            <person name="Schnyder B."/>
            <person name="Lefort F."/>
        </authorList>
    </citation>
    <scope>NUCLEOTIDE SEQUENCE [LARGE SCALE GENOMIC DNA]</scope>
    <source>
        <strain evidence="1 2">SA-120</strain>
    </source>
</reference>
<accession>A0AA40ML05</accession>
<dbReference type="Proteomes" id="UP000032274">
    <property type="component" value="Unassembled WGS sequence"/>
</dbReference>
<evidence type="ECO:0000313" key="2">
    <source>
        <dbReference type="Proteomes" id="UP000032274"/>
    </source>
</evidence>
<feature type="non-terminal residue" evidence="1">
    <location>
        <position position="1"/>
    </location>
</feature>
<organism evidence="1 2">
    <name type="scientific">Staphylococcus aureus</name>
    <dbReference type="NCBI Taxonomy" id="1280"/>
    <lineage>
        <taxon>Bacteria</taxon>
        <taxon>Bacillati</taxon>
        <taxon>Bacillota</taxon>
        <taxon>Bacilli</taxon>
        <taxon>Bacillales</taxon>
        <taxon>Staphylococcaceae</taxon>
        <taxon>Staphylococcus</taxon>
    </lineage>
</organism>
<comment type="caution">
    <text evidence="1">The sequence shown here is derived from an EMBL/GenBank/DDBJ whole genome shotgun (WGS) entry which is preliminary data.</text>
</comment>
<protein>
    <submittedName>
        <fullName evidence="1">Uncharacterized protein</fullName>
    </submittedName>
</protein>
<dbReference type="AlphaFoldDB" id="A0AA40ML05"/>
<gene>
    <name evidence="1" type="ORF">QU38_01355</name>
</gene>
<dbReference type="EMBL" id="JXIG01000297">
    <property type="protein sequence ID" value="KIU01489.1"/>
    <property type="molecule type" value="Genomic_DNA"/>
</dbReference>
<name>A0AA40ML05_STAAU</name>
<sequence>IRLEQPPNRMDRHYESNSRALTVGRFFLTSPASADRTTRTLGTAFDGASVYKMDARDNFIGA</sequence>
<evidence type="ECO:0000313" key="1">
    <source>
        <dbReference type="EMBL" id="KIU01489.1"/>
    </source>
</evidence>